<dbReference type="InterPro" id="IPR036390">
    <property type="entry name" value="WH_DNA-bd_sf"/>
</dbReference>
<dbReference type="InterPro" id="IPR001387">
    <property type="entry name" value="Cro/C1-type_HTH"/>
</dbReference>
<dbReference type="InterPro" id="IPR043129">
    <property type="entry name" value="ATPase_NBD"/>
</dbReference>
<sequence length="398" mass="41301">MSVHSAPARRGTNLPRVGDFNESVVLEAIRRSANGMSRVELARATGLSAQTVSNICRRLLDRGLVEETGKQSTGAGKPRTILTINPVSRFAIGVHLDPAVVTYVVLDLEGRVVEGLRRPTPEVVDPDQTMAEIGESVGTLVERAGVEQDRILGLGIAAPGPIDAAAGLVVDPPQLAGWVRVPLRDHLADATGLPVILDKDVTAAAIAERWAGAAANTGNFLFFYLGTGSGMGIVVENSIVRGASANAGEVGGLDANCTTRALVEEAVATGVLDASHTTTSPHASEQSLQVLTGLAEQGHVGATAILDGWAGRVARGVAAAATLLDSDLVVFGGPIWPQLSSWFLPIATDVINRSPFVEKMHPTTVTETALGADVGAIGAACLVLDRTLSPQPESLMFS</sequence>
<dbReference type="STRING" id="419479.SAMN04488563_6051"/>
<comment type="similarity">
    <text evidence="1">Belongs to the ROK (NagC/XylR) family.</text>
</comment>
<dbReference type="InterPro" id="IPR036388">
    <property type="entry name" value="WH-like_DNA-bd_sf"/>
</dbReference>
<proteinExistence type="inferred from homology"/>
<evidence type="ECO:0000313" key="4">
    <source>
        <dbReference type="Proteomes" id="UP000182977"/>
    </source>
</evidence>
<dbReference type="InterPro" id="IPR000835">
    <property type="entry name" value="HTH_MarR-typ"/>
</dbReference>
<dbReference type="PROSITE" id="PS50943">
    <property type="entry name" value="HTH_CROC1"/>
    <property type="match status" value="1"/>
</dbReference>
<gene>
    <name evidence="3" type="ORF">SAMN04488563_6051</name>
</gene>
<keyword evidence="4" id="KW-1185">Reference proteome</keyword>
<name>A0A1H2LGJ2_9ACTN</name>
<dbReference type="PANTHER" id="PTHR18964">
    <property type="entry name" value="ROK (REPRESSOR, ORF, KINASE) FAMILY"/>
    <property type="match status" value="1"/>
</dbReference>
<evidence type="ECO:0000313" key="3">
    <source>
        <dbReference type="EMBL" id="SDU79701.1"/>
    </source>
</evidence>
<dbReference type="CDD" id="cd23763">
    <property type="entry name" value="ASKHA_ATPase_ROK"/>
    <property type="match status" value="1"/>
</dbReference>
<keyword evidence="3" id="KW-0418">Kinase</keyword>
<evidence type="ECO:0000259" key="2">
    <source>
        <dbReference type="PROSITE" id="PS50943"/>
    </source>
</evidence>
<dbReference type="CDD" id="cd00090">
    <property type="entry name" value="HTH_ARSR"/>
    <property type="match status" value="1"/>
</dbReference>
<dbReference type="Gene3D" id="3.30.420.40">
    <property type="match status" value="2"/>
</dbReference>
<dbReference type="GO" id="GO:0003700">
    <property type="term" value="F:DNA-binding transcription factor activity"/>
    <property type="evidence" value="ECO:0007669"/>
    <property type="project" value="InterPro"/>
</dbReference>
<reference evidence="4" key="1">
    <citation type="submission" date="2016-10" db="EMBL/GenBank/DDBJ databases">
        <authorList>
            <person name="Varghese N."/>
            <person name="Submissions S."/>
        </authorList>
    </citation>
    <scope>NUCLEOTIDE SEQUENCE [LARGE SCALE GENOMIC DNA]</scope>
    <source>
        <strain evidence="4">DSM 45079</strain>
    </source>
</reference>
<dbReference type="GO" id="GO:0016301">
    <property type="term" value="F:kinase activity"/>
    <property type="evidence" value="ECO:0007669"/>
    <property type="project" value="UniProtKB-KW"/>
</dbReference>
<dbReference type="PANTHER" id="PTHR18964:SF149">
    <property type="entry name" value="BIFUNCTIONAL UDP-N-ACETYLGLUCOSAMINE 2-EPIMERASE_N-ACETYLMANNOSAMINE KINASE"/>
    <property type="match status" value="1"/>
</dbReference>
<dbReference type="Pfam" id="PF00480">
    <property type="entry name" value="ROK"/>
    <property type="match status" value="1"/>
</dbReference>
<dbReference type="SUPFAM" id="SSF53067">
    <property type="entry name" value="Actin-like ATPase domain"/>
    <property type="match status" value="1"/>
</dbReference>
<keyword evidence="3" id="KW-0808">Transferase</keyword>
<protein>
    <submittedName>
        <fullName evidence="3">Sugar kinase of the NBD/HSP70 family, may contain an N-terminal HTH domain</fullName>
    </submittedName>
</protein>
<dbReference type="Pfam" id="PF12802">
    <property type="entry name" value="MarR_2"/>
    <property type="match status" value="1"/>
</dbReference>
<dbReference type="Gene3D" id="1.10.10.10">
    <property type="entry name" value="Winged helix-like DNA-binding domain superfamily/Winged helix DNA-binding domain"/>
    <property type="match status" value="1"/>
</dbReference>
<dbReference type="EMBL" id="LT629791">
    <property type="protein sequence ID" value="SDU79701.1"/>
    <property type="molecule type" value="Genomic_DNA"/>
</dbReference>
<dbReference type="InterPro" id="IPR000600">
    <property type="entry name" value="ROK"/>
</dbReference>
<dbReference type="InterPro" id="IPR011991">
    <property type="entry name" value="ArsR-like_HTH"/>
</dbReference>
<evidence type="ECO:0000256" key="1">
    <source>
        <dbReference type="ARBA" id="ARBA00006479"/>
    </source>
</evidence>
<dbReference type="AlphaFoldDB" id="A0A1H2LGJ2"/>
<dbReference type="RefSeq" id="WP_046769598.1">
    <property type="nucleotide sequence ID" value="NZ_KQ061236.1"/>
</dbReference>
<feature type="domain" description="HTH cro/C1-type" evidence="2">
    <location>
        <begin position="26"/>
        <end position="55"/>
    </location>
</feature>
<accession>A0A1H2LGJ2</accession>
<dbReference type="Proteomes" id="UP000182977">
    <property type="component" value="Chromosome I"/>
</dbReference>
<organism evidence="3 4">
    <name type="scientific">Jiangella alkaliphila</name>
    <dbReference type="NCBI Taxonomy" id="419479"/>
    <lineage>
        <taxon>Bacteria</taxon>
        <taxon>Bacillati</taxon>
        <taxon>Actinomycetota</taxon>
        <taxon>Actinomycetes</taxon>
        <taxon>Jiangellales</taxon>
        <taxon>Jiangellaceae</taxon>
        <taxon>Jiangella</taxon>
    </lineage>
</organism>
<dbReference type="SUPFAM" id="SSF46785">
    <property type="entry name" value="Winged helix' DNA-binding domain"/>
    <property type="match status" value="1"/>
</dbReference>